<evidence type="ECO:0000313" key="1">
    <source>
        <dbReference type="EMBL" id="AGV16750.1"/>
    </source>
</evidence>
<dbReference type="Proteomes" id="UP000016714">
    <property type="component" value="Chromosome 1"/>
</dbReference>
<dbReference type="HOGENOM" id="CLU_159282_0_0_6"/>
<dbReference type="KEGG" id="vag:N646_0917"/>
<accession>A0A2I3C6N2</accession>
<sequence>MDFLVGVDLQDSFVLGWHYNDQTFEIELEFSIWPESKYYEAPKIGEHTCYRLGSLLFEGVLSINGLLNQNDMQPTIDLDGSKDYGNIDYFEKNQSYFKVVGGFGSIEFESSGVHFKLRT</sequence>
<dbReference type="GeneID" id="67376982"/>
<dbReference type="EMBL" id="CP006718">
    <property type="protein sequence ID" value="AGV16750.1"/>
    <property type="molecule type" value="Genomic_DNA"/>
</dbReference>
<gene>
    <name evidence="1" type="ORF">N646_0917</name>
</gene>
<organism evidence="1 2">
    <name type="scientific">Vibrio alginolyticus (strain ATCC 17749 / DSM 2171 / NBRC 15630 / NCIMB 1903 / NCTC 12160 / XII-53)</name>
    <dbReference type="NCBI Taxonomy" id="1219076"/>
    <lineage>
        <taxon>Bacteria</taxon>
        <taxon>Pseudomonadati</taxon>
        <taxon>Pseudomonadota</taxon>
        <taxon>Gammaproteobacteria</taxon>
        <taxon>Vibrionales</taxon>
        <taxon>Vibrionaceae</taxon>
        <taxon>Vibrio</taxon>
    </lineage>
</organism>
<proteinExistence type="predicted"/>
<reference evidence="1 2" key="1">
    <citation type="journal article" date="2015" name="Genome Announc.">
        <title>Complete genome sequence of Vibrio alginolyticus ATCC 17749.</title>
        <authorList>
            <person name="Liu X.F."/>
            <person name="Cao Y."/>
            <person name="Zhang H.L."/>
            <person name="Chen Y.J."/>
            <person name="Hu C.J."/>
        </authorList>
    </citation>
    <scope>NUCLEOTIDE SEQUENCE [LARGE SCALE GENOMIC DNA]</scope>
    <source>
        <strain evidence="2">ATCC 17749 / DSM 2171 / NBRC 15630 / NCIMB 1903 / NCTC 12160 / XII-53</strain>
    </source>
</reference>
<evidence type="ECO:0000313" key="2">
    <source>
        <dbReference type="Proteomes" id="UP000016714"/>
    </source>
</evidence>
<dbReference type="AlphaFoldDB" id="A0A2I3C6N2"/>
<protein>
    <submittedName>
        <fullName evidence="1">Uncharacterized protein</fullName>
    </submittedName>
</protein>
<name>A0A2I3C6N2_VIBAX</name>
<dbReference type="RefSeq" id="WP_021033957.1">
    <property type="nucleotide sequence ID" value="NC_022349.1"/>
</dbReference>